<dbReference type="Proteomes" id="UP000198757">
    <property type="component" value="Unassembled WGS sequence"/>
</dbReference>
<keyword evidence="3" id="KW-1185">Reference proteome</keyword>
<proteinExistence type="predicted"/>
<dbReference type="InterPro" id="IPR046741">
    <property type="entry name" value="DUF6791"/>
</dbReference>
<feature type="domain" description="DUF6791" evidence="1">
    <location>
        <begin position="10"/>
        <end position="146"/>
    </location>
</feature>
<evidence type="ECO:0000259" key="1">
    <source>
        <dbReference type="Pfam" id="PF20590"/>
    </source>
</evidence>
<dbReference type="AlphaFoldDB" id="A0A1G6XJS9"/>
<protein>
    <recommendedName>
        <fullName evidence="1">DUF6791 domain-containing protein</fullName>
    </recommendedName>
</protein>
<dbReference type="EMBL" id="FMZO01000013">
    <property type="protein sequence ID" value="SDD77446.1"/>
    <property type="molecule type" value="Genomic_DNA"/>
</dbReference>
<accession>A0A1G6XJS9</accession>
<sequence length="149" mass="16696">MQQQLINLNPDLKQLWDEGYDLEICGGHLLVHRIPFVNSDKQIKYGIFVCALTLASSTRVGRPQDHTVYFCGETPCNINGVPLTAIINNSTTQRLTETITVNHYFSSKPPSGYYNNYYDKIRTYAEILSAQAKSIDGGVTARPKRIKAA</sequence>
<evidence type="ECO:0000313" key="3">
    <source>
        <dbReference type="Proteomes" id="UP000198757"/>
    </source>
</evidence>
<evidence type="ECO:0000313" key="2">
    <source>
        <dbReference type="EMBL" id="SDD77446.1"/>
    </source>
</evidence>
<gene>
    <name evidence="2" type="ORF">SAMN04487894_11373</name>
</gene>
<organism evidence="2 3">
    <name type="scientific">Niabella drilacis (strain DSM 25811 / CCM 8410 / CCUG 62505 / LMG 26954 / E90)</name>
    <dbReference type="NCBI Taxonomy" id="1285928"/>
    <lineage>
        <taxon>Bacteria</taxon>
        <taxon>Pseudomonadati</taxon>
        <taxon>Bacteroidota</taxon>
        <taxon>Chitinophagia</taxon>
        <taxon>Chitinophagales</taxon>
        <taxon>Chitinophagaceae</taxon>
        <taxon>Niabella</taxon>
    </lineage>
</organism>
<dbReference type="STRING" id="1285928.SAMN04487894_11373"/>
<name>A0A1G6XJS9_NIADE</name>
<reference evidence="3" key="1">
    <citation type="submission" date="2016-10" db="EMBL/GenBank/DDBJ databases">
        <authorList>
            <person name="Varghese N."/>
            <person name="Submissions S."/>
        </authorList>
    </citation>
    <scope>NUCLEOTIDE SEQUENCE [LARGE SCALE GENOMIC DNA]</scope>
    <source>
        <strain evidence="3">DSM 25811 / CCM 8410 / LMG 26954 / E90</strain>
    </source>
</reference>
<dbReference type="Pfam" id="PF20590">
    <property type="entry name" value="DUF6791"/>
    <property type="match status" value="1"/>
</dbReference>
<dbReference type="RefSeq" id="WP_218127788.1">
    <property type="nucleotide sequence ID" value="NZ_FMZO01000013.1"/>
</dbReference>